<reference evidence="1" key="1">
    <citation type="journal article" date="2022" name="Nat. Microbiol.">
        <title>Unique mobile elements and scalable gene flow at the prokaryote-eukaryote boundary revealed by circularized Asgard archaea genomes.</title>
        <authorList>
            <person name="Wu F."/>
            <person name="Speth D.R."/>
            <person name="Philosof A."/>
            <person name="Cremiere A."/>
            <person name="Narayanan A."/>
            <person name="Barco R.A."/>
            <person name="Connon S.A."/>
            <person name="Amend J.P."/>
            <person name="Antoshechkin I.A."/>
            <person name="Orphan V.J."/>
        </authorList>
    </citation>
    <scope>NUCLEOTIDE SEQUENCE</scope>
    <source>
        <strain evidence="1">PM71</strain>
    </source>
</reference>
<dbReference type="NCBIfam" id="TIGR02591">
    <property type="entry name" value="cas_Csh1"/>
    <property type="match status" value="1"/>
</dbReference>
<sequence length="670" mass="78411">MIQAVKQLGKKIREIYPEKYADFVDVFIADVKTDLFLIELEKKENDFQYNKIVWMEPKPEIIPKLLYKDFGRNIKIRPAPVAKVGYFQTKSKDGKISEKELENHKKKIKSELDASIIKWFSQEIDRRKEGSEKRIFLENIKKGILNSLDNIITDIKEQMDFSGQNKKKNEKCIITLQFLEGGKEYYLRDFDIFSKAFLDKNLERYANKWGITSKGEDAVCSLCHEKKEEVFGCASDIFSWYTLDKRGFAPFFDQTLGWKLFPVCKECIIDLEIGKKFVLNNLRLKFNDFTNFFLIPKLLNPKIIDKGILRRFELFKSISVENNELLEKYRKKEEILKRATKSTIEMIGEQEKDNNFTQNMIFLNLIFFDDDGKSIKILRSIEDVLPSRFVQITDELYKINKDETLDSYKIYLQLVLNILYLEKESKRGSTIDKKYLSTIDSLLKDVPLDYDVLIKDIASSCQEIVKESYLSDNNLKKIAKKITNIDKGNNDVEFGNSYELIINAYLKYLVLLKRLNLIQKWRVSKMIDKTGLEEEISDNKSRLSILNSIFNAYSDFFDQPIIRAVFVLGILTKLLMNIQYRNLNATPFFNRLNGLKLNKRIIIKLVSEVKGKLSEYSIAYVDLEEEMAKYFLEAGHNWLVSDDELSFFFALGMNNASKFKSETKEGEENE</sequence>
<name>A0A9Y1BM94_9ARCH</name>
<dbReference type="InterPro" id="IPR013420">
    <property type="entry name" value="CRISPR-assoc_prot_Cas8b/Csh1_C"/>
</dbReference>
<dbReference type="EMBL" id="CP084166">
    <property type="protein sequence ID" value="UJG41604.1"/>
    <property type="molecule type" value="Genomic_DNA"/>
</dbReference>
<dbReference type="Proteomes" id="UP001201020">
    <property type="component" value="Chromosome"/>
</dbReference>
<dbReference type="InterPro" id="IPR013389">
    <property type="entry name" value="CRISPR-assoc_prot_Cas8b"/>
</dbReference>
<protein>
    <submittedName>
        <fullName evidence="1">Type I-B CRISPR-associated protein Cas8b/Csh1</fullName>
    </submittedName>
</protein>
<evidence type="ECO:0000313" key="1">
    <source>
        <dbReference type="EMBL" id="UJG41604.1"/>
    </source>
</evidence>
<organism evidence="1">
    <name type="scientific">Candidatus Heimdallarchaeum aukensis</name>
    <dbReference type="NCBI Taxonomy" id="2876573"/>
    <lineage>
        <taxon>Archaea</taxon>
        <taxon>Promethearchaeati</taxon>
        <taxon>Candidatus Heimdallarchaeota</taxon>
        <taxon>Candidatus Heimdallarchaeia (ex Rinke et al. 2021) (nom. nud.)</taxon>
        <taxon>Candidatus Heimdallarchaeales</taxon>
        <taxon>Candidatus Heimdallarchaeaceae</taxon>
        <taxon>Candidatus Heimdallarchaeum</taxon>
    </lineage>
</organism>
<dbReference type="AlphaFoldDB" id="A0A9Y1BM94"/>
<gene>
    <name evidence="1" type="primary">cas8b</name>
    <name evidence="1" type="ORF">K9W45_03855</name>
</gene>
<accession>A0A9Y1BM94</accession>
<dbReference type="Pfam" id="PF09484">
    <property type="entry name" value="Cas_TM1802"/>
    <property type="match status" value="1"/>
</dbReference>
<proteinExistence type="predicted"/>